<dbReference type="Proteomes" id="UP000242715">
    <property type="component" value="Unassembled WGS sequence"/>
</dbReference>
<protein>
    <recommendedName>
        <fullName evidence="1">Retrotransposon gag domain-containing protein</fullName>
    </recommendedName>
</protein>
<proteinExistence type="predicted"/>
<feature type="non-terminal residue" evidence="2">
    <location>
        <position position="227"/>
    </location>
</feature>
<gene>
    <name evidence="2" type="ORF">TSUD_415230</name>
</gene>
<dbReference type="OrthoDB" id="2013610at2759"/>
<name>A0A2Z6P5Q9_TRISU</name>
<dbReference type="AlphaFoldDB" id="A0A2Z6P5Q9"/>
<organism evidence="2 3">
    <name type="scientific">Trifolium subterraneum</name>
    <name type="common">Subterranean clover</name>
    <dbReference type="NCBI Taxonomy" id="3900"/>
    <lineage>
        <taxon>Eukaryota</taxon>
        <taxon>Viridiplantae</taxon>
        <taxon>Streptophyta</taxon>
        <taxon>Embryophyta</taxon>
        <taxon>Tracheophyta</taxon>
        <taxon>Spermatophyta</taxon>
        <taxon>Magnoliopsida</taxon>
        <taxon>eudicotyledons</taxon>
        <taxon>Gunneridae</taxon>
        <taxon>Pentapetalae</taxon>
        <taxon>rosids</taxon>
        <taxon>fabids</taxon>
        <taxon>Fabales</taxon>
        <taxon>Fabaceae</taxon>
        <taxon>Papilionoideae</taxon>
        <taxon>50 kb inversion clade</taxon>
        <taxon>NPAAA clade</taxon>
        <taxon>Hologalegina</taxon>
        <taxon>IRL clade</taxon>
        <taxon>Trifolieae</taxon>
        <taxon>Trifolium</taxon>
    </lineage>
</organism>
<dbReference type="Pfam" id="PF03732">
    <property type="entry name" value="Retrotrans_gag"/>
    <property type="match status" value="1"/>
</dbReference>
<keyword evidence="3" id="KW-1185">Reference proteome</keyword>
<evidence type="ECO:0000313" key="3">
    <source>
        <dbReference type="Proteomes" id="UP000242715"/>
    </source>
</evidence>
<evidence type="ECO:0000313" key="2">
    <source>
        <dbReference type="EMBL" id="GAU51718.1"/>
    </source>
</evidence>
<evidence type="ECO:0000259" key="1">
    <source>
        <dbReference type="Pfam" id="PF03732"/>
    </source>
</evidence>
<dbReference type="EMBL" id="DF975439">
    <property type="protein sequence ID" value="GAU51718.1"/>
    <property type="molecule type" value="Genomic_DNA"/>
</dbReference>
<sequence length="227" mass="25627">MSSSTPSVDDLASAINTLILSQQSFQTSVANDIHDLRSRLGPPGFTPPPREITPTTTIKLDIPRFDGTDPLGWIFKITQFFDYHSTPEDQRLRIASFYMDGEALTWFQWMHQNGQLMTWTTFLHALETRFAPSQYEDPKGALFKLSQTTSVKEYQAQFESLANHIVGLPPSCYLSCFISGLKPAIRREVLAFQPVTLVQAISLAKLQEEKFADRGSQQPRSTQSNNH</sequence>
<feature type="domain" description="Retrotransposon gag" evidence="1">
    <location>
        <begin position="93"/>
        <end position="182"/>
    </location>
</feature>
<accession>A0A2Z6P5Q9</accession>
<reference evidence="3" key="1">
    <citation type="journal article" date="2017" name="Front. Plant Sci.">
        <title>Climate Clever Clovers: New Paradigm to Reduce the Environmental Footprint of Ruminants by Breeding Low Methanogenic Forages Utilizing Haplotype Variation.</title>
        <authorList>
            <person name="Kaur P."/>
            <person name="Appels R."/>
            <person name="Bayer P.E."/>
            <person name="Keeble-Gagnere G."/>
            <person name="Wang J."/>
            <person name="Hirakawa H."/>
            <person name="Shirasawa K."/>
            <person name="Vercoe P."/>
            <person name="Stefanova K."/>
            <person name="Durmic Z."/>
            <person name="Nichols P."/>
            <person name="Revell C."/>
            <person name="Isobe S.N."/>
            <person name="Edwards D."/>
            <person name="Erskine W."/>
        </authorList>
    </citation>
    <scope>NUCLEOTIDE SEQUENCE [LARGE SCALE GENOMIC DNA]</scope>
    <source>
        <strain evidence="3">cv. Daliak</strain>
    </source>
</reference>
<dbReference type="InterPro" id="IPR005162">
    <property type="entry name" value="Retrotrans_gag_dom"/>
</dbReference>